<proteinExistence type="predicted"/>
<sequence length="68" mass="7637">MYLKTAGNQNNSQNNIKNFSLNLANNEKIIDIKVLNNNQLLIVISNSVNTSGIVYDTKENNIISTIKR</sequence>
<dbReference type="AlphaFoldDB" id="A0A382E2I4"/>
<gene>
    <name evidence="1" type="ORF">METZ01_LOCUS197774</name>
</gene>
<name>A0A382E2I4_9ZZZZ</name>
<reference evidence="1" key="1">
    <citation type="submission" date="2018-05" db="EMBL/GenBank/DDBJ databases">
        <authorList>
            <person name="Lanie J.A."/>
            <person name="Ng W.-L."/>
            <person name="Kazmierczak K.M."/>
            <person name="Andrzejewski T.M."/>
            <person name="Davidsen T.M."/>
            <person name="Wayne K.J."/>
            <person name="Tettelin H."/>
            <person name="Glass J.I."/>
            <person name="Rusch D."/>
            <person name="Podicherti R."/>
            <person name="Tsui H.-C.T."/>
            <person name="Winkler M.E."/>
        </authorList>
    </citation>
    <scope>NUCLEOTIDE SEQUENCE</scope>
</reference>
<protein>
    <submittedName>
        <fullName evidence="1">Uncharacterized protein</fullName>
    </submittedName>
</protein>
<organism evidence="1">
    <name type="scientific">marine metagenome</name>
    <dbReference type="NCBI Taxonomy" id="408172"/>
    <lineage>
        <taxon>unclassified sequences</taxon>
        <taxon>metagenomes</taxon>
        <taxon>ecological metagenomes</taxon>
    </lineage>
</organism>
<evidence type="ECO:0000313" key="1">
    <source>
        <dbReference type="EMBL" id="SVB44920.1"/>
    </source>
</evidence>
<accession>A0A382E2I4</accession>
<dbReference type="EMBL" id="UINC01042372">
    <property type="protein sequence ID" value="SVB44920.1"/>
    <property type="molecule type" value="Genomic_DNA"/>
</dbReference>